<dbReference type="EMBL" id="RDFA01000001">
    <property type="protein sequence ID" value="RXK51686.1"/>
    <property type="molecule type" value="Genomic_DNA"/>
</dbReference>
<evidence type="ECO:0000313" key="2">
    <source>
        <dbReference type="EMBL" id="RXK51686.1"/>
    </source>
</evidence>
<dbReference type="AlphaFoldDB" id="A0A498L137"/>
<keyword evidence="1" id="KW-1133">Transmembrane helix</keyword>
<dbReference type="OrthoDB" id="240687at2157"/>
<organism evidence="2 3">
    <name type="scientific">Halorientalis pallida</name>
    <dbReference type="NCBI Taxonomy" id="2479928"/>
    <lineage>
        <taxon>Archaea</taxon>
        <taxon>Methanobacteriati</taxon>
        <taxon>Methanobacteriota</taxon>
        <taxon>Stenosarchaea group</taxon>
        <taxon>Halobacteria</taxon>
        <taxon>Halobacteriales</taxon>
        <taxon>Haloarculaceae</taxon>
        <taxon>Halorientalis</taxon>
    </lineage>
</organism>
<feature type="transmembrane region" description="Helical" evidence="1">
    <location>
        <begin position="67"/>
        <end position="88"/>
    </location>
</feature>
<sequence length="124" mass="13256">MDWDRCYGIQQFVVFAVLAHLPLVVETPLSLPLLTGWYGTMLSVACLTLATNLGWPSLAREYEPALGVLEVFLCGVGCAIVTVVLFRAVEPTPYTYGSAAVAGVAAVVLAVIALRPVVAAQFDW</sequence>
<keyword evidence="3" id="KW-1185">Reference proteome</keyword>
<feature type="transmembrane region" description="Helical" evidence="1">
    <location>
        <begin position="12"/>
        <end position="31"/>
    </location>
</feature>
<comment type="caution">
    <text evidence="2">The sequence shown here is derived from an EMBL/GenBank/DDBJ whole genome shotgun (WGS) entry which is preliminary data.</text>
</comment>
<proteinExistence type="predicted"/>
<gene>
    <name evidence="2" type="ORF">EAF64_03375</name>
</gene>
<protein>
    <submittedName>
        <fullName evidence="2">Uncharacterized protein</fullName>
    </submittedName>
</protein>
<keyword evidence="1" id="KW-0472">Membrane</keyword>
<keyword evidence="1" id="KW-0812">Transmembrane</keyword>
<accession>A0A498L137</accession>
<feature type="transmembrane region" description="Helical" evidence="1">
    <location>
        <begin position="94"/>
        <end position="114"/>
    </location>
</feature>
<reference evidence="2 3" key="1">
    <citation type="submission" date="2019-01" db="EMBL/GenBank/DDBJ databases">
        <title>Halorientalis sp. F13-25 a new haloarchaeum isolated from hypersaline water.</title>
        <authorList>
            <person name="Ana D.-V."/>
            <person name="Cristina S.-P."/>
            <person name="Antonio V."/>
        </authorList>
    </citation>
    <scope>NUCLEOTIDE SEQUENCE [LARGE SCALE GENOMIC DNA]</scope>
    <source>
        <strain evidence="2 3">F13-25</strain>
    </source>
</reference>
<dbReference type="Proteomes" id="UP000289691">
    <property type="component" value="Unassembled WGS sequence"/>
</dbReference>
<dbReference type="RefSeq" id="WP_129067547.1">
    <property type="nucleotide sequence ID" value="NZ_RDFA01000001.1"/>
</dbReference>
<feature type="transmembrane region" description="Helical" evidence="1">
    <location>
        <begin position="37"/>
        <end position="55"/>
    </location>
</feature>
<name>A0A498L137_9EURY</name>
<evidence type="ECO:0000256" key="1">
    <source>
        <dbReference type="SAM" id="Phobius"/>
    </source>
</evidence>
<evidence type="ECO:0000313" key="3">
    <source>
        <dbReference type="Proteomes" id="UP000289691"/>
    </source>
</evidence>